<dbReference type="InterPro" id="IPR016039">
    <property type="entry name" value="Thiolase-like"/>
</dbReference>
<dbReference type="EC" id="2.3.1.9" evidence="8"/>
<dbReference type="OrthoDB" id="9764638at2"/>
<gene>
    <name evidence="8" type="ORF">E5163_05665</name>
</gene>
<evidence type="ECO:0000256" key="1">
    <source>
        <dbReference type="ARBA" id="ARBA00010982"/>
    </source>
</evidence>
<dbReference type="Pfam" id="PF00108">
    <property type="entry name" value="Thiolase_N"/>
    <property type="match status" value="1"/>
</dbReference>
<feature type="active site" description="Proton acceptor" evidence="4">
    <location>
        <position position="390"/>
    </location>
</feature>
<dbReference type="PROSITE" id="PS00737">
    <property type="entry name" value="THIOLASE_2"/>
    <property type="match status" value="1"/>
</dbReference>
<dbReference type="PIRSF" id="PIRSF000429">
    <property type="entry name" value="Ac-CoA_Ac_transf"/>
    <property type="match status" value="1"/>
</dbReference>
<sequence length="435" mass="46122">MAQRTQSKGRRVVVIDGARTPFLKARGRPGPFSPVDLAVAAGQALRLRQPDAMDAVGEVILGCGAPTSEAPNTARVAALRMGMGEDVPAFSVQRNCGSGMQSIDTGYKYIADGRAQVILAGGTDALSHAPLELKRETAKWLAELRSAKSAQERVKAAAEFRPRMAEPVISLEKGLTDDLVGLGMGETAEVLAHEWDISREAADTYALGSHKRLARAQEEGWLDREVVTLFSPDGEAFDHDDGVRPETTMDKLRKLDPAFEPPYGQVTPGNSSQVTDGAAWVILASEEAAEKLGAEPLGMIEDSEWAALDPTRMGLGPVLAATPLLQRHGLDLGDLDLWEINEAFAAQVLACLAAWQDEDFCKDRLGLDAAHGEIERGKLNVDGGAISLGHPVGASGTRIVLHALNALKRTGGKRAIATECIGGGQGGAMLVSSLQ</sequence>
<dbReference type="InterPro" id="IPR020616">
    <property type="entry name" value="Thiolase_N"/>
</dbReference>
<reference evidence="8 9" key="1">
    <citation type="journal article" date="2017" name="Int. J. Syst. Evol. Microbiol.">
        <title>Marinicauda algicola sp. nov., isolated from a marine red alga Rhodosorus marinus.</title>
        <authorList>
            <person name="Jeong S.E."/>
            <person name="Jeon S.H."/>
            <person name="Chun B.H."/>
            <person name="Kim D.W."/>
            <person name="Jeon C.O."/>
        </authorList>
    </citation>
    <scope>NUCLEOTIDE SEQUENCE [LARGE SCALE GENOMIC DNA]</scope>
    <source>
        <strain evidence="8 9">JCM 31718</strain>
    </source>
</reference>
<dbReference type="AlphaFoldDB" id="A0A4S2H575"/>
<keyword evidence="2 5" id="KW-0808">Transferase</keyword>
<proteinExistence type="inferred from homology"/>
<dbReference type="InterPro" id="IPR002155">
    <property type="entry name" value="Thiolase"/>
</dbReference>
<dbReference type="SUPFAM" id="SSF53901">
    <property type="entry name" value="Thiolase-like"/>
    <property type="match status" value="2"/>
</dbReference>
<dbReference type="RefSeq" id="WP_135995278.1">
    <property type="nucleotide sequence ID" value="NZ_CP071057.1"/>
</dbReference>
<evidence type="ECO:0000256" key="4">
    <source>
        <dbReference type="PIRSR" id="PIRSR000429-1"/>
    </source>
</evidence>
<keyword evidence="9" id="KW-1185">Reference proteome</keyword>
<evidence type="ECO:0000256" key="5">
    <source>
        <dbReference type="RuleBase" id="RU003557"/>
    </source>
</evidence>
<feature type="domain" description="Thiolase C-terminal" evidence="7">
    <location>
        <begin position="295"/>
        <end position="432"/>
    </location>
</feature>
<dbReference type="Pfam" id="PF02803">
    <property type="entry name" value="Thiolase_C"/>
    <property type="match status" value="1"/>
</dbReference>
<feature type="domain" description="Thiolase N-terminal" evidence="6">
    <location>
        <begin position="12"/>
        <end position="287"/>
    </location>
</feature>
<accession>A0A4S2H575</accession>
<evidence type="ECO:0000259" key="6">
    <source>
        <dbReference type="Pfam" id="PF00108"/>
    </source>
</evidence>
<dbReference type="EMBL" id="SRXW01000001">
    <property type="protein sequence ID" value="TGY90786.1"/>
    <property type="molecule type" value="Genomic_DNA"/>
</dbReference>
<feature type="active site" description="Acyl-thioester intermediate" evidence="4">
    <location>
        <position position="96"/>
    </location>
</feature>
<name>A0A4S2H575_9PROT</name>
<feature type="active site" description="Proton acceptor" evidence="4">
    <location>
        <position position="420"/>
    </location>
</feature>
<evidence type="ECO:0000313" key="9">
    <source>
        <dbReference type="Proteomes" id="UP000308054"/>
    </source>
</evidence>
<comment type="caution">
    <text evidence="8">The sequence shown here is derived from an EMBL/GenBank/DDBJ whole genome shotgun (WGS) entry which is preliminary data.</text>
</comment>
<dbReference type="Proteomes" id="UP000308054">
    <property type="component" value="Unassembled WGS sequence"/>
</dbReference>
<protein>
    <submittedName>
        <fullName evidence="8">Acetyl-CoA C-acetyltransferase</fullName>
        <ecNumber evidence="8">2.3.1.9</ecNumber>
    </submittedName>
</protein>
<dbReference type="InterPro" id="IPR020613">
    <property type="entry name" value="Thiolase_CS"/>
</dbReference>
<dbReference type="PANTHER" id="PTHR18919:SF151">
    <property type="entry name" value="BLR2427 PROTEIN"/>
    <property type="match status" value="1"/>
</dbReference>
<dbReference type="InterPro" id="IPR020617">
    <property type="entry name" value="Thiolase_C"/>
</dbReference>
<dbReference type="CDD" id="cd00751">
    <property type="entry name" value="thiolase"/>
    <property type="match status" value="1"/>
</dbReference>
<dbReference type="NCBIfam" id="NF006030">
    <property type="entry name" value="PRK08170.1"/>
    <property type="match status" value="1"/>
</dbReference>
<dbReference type="Gene3D" id="3.40.47.10">
    <property type="match status" value="1"/>
</dbReference>
<evidence type="ECO:0000256" key="2">
    <source>
        <dbReference type="ARBA" id="ARBA00022679"/>
    </source>
</evidence>
<keyword evidence="3 5" id="KW-0012">Acyltransferase</keyword>
<evidence type="ECO:0000313" key="8">
    <source>
        <dbReference type="EMBL" id="TGY90786.1"/>
    </source>
</evidence>
<dbReference type="NCBIfam" id="TIGR01930">
    <property type="entry name" value="AcCoA-C-Actrans"/>
    <property type="match status" value="1"/>
</dbReference>
<evidence type="ECO:0000259" key="7">
    <source>
        <dbReference type="Pfam" id="PF02803"/>
    </source>
</evidence>
<dbReference type="GO" id="GO:0003985">
    <property type="term" value="F:acetyl-CoA C-acetyltransferase activity"/>
    <property type="evidence" value="ECO:0007669"/>
    <property type="project" value="UniProtKB-EC"/>
</dbReference>
<evidence type="ECO:0000256" key="3">
    <source>
        <dbReference type="ARBA" id="ARBA00023315"/>
    </source>
</evidence>
<organism evidence="8 9">
    <name type="scientific">Marinicauda algicola</name>
    <dbReference type="NCBI Taxonomy" id="2029849"/>
    <lineage>
        <taxon>Bacteria</taxon>
        <taxon>Pseudomonadati</taxon>
        <taxon>Pseudomonadota</taxon>
        <taxon>Alphaproteobacteria</taxon>
        <taxon>Maricaulales</taxon>
        <taxon>Maricaulaceae</taxon>
        <taxon>Marinicauda</taxon>
    </lineage>
</organism>
<comment type="similarity">
    <text evidence="1 5">Belongs to the thiolase-like superfamily. Thiolase family.</text>
</comment>
<dbReference type="PANTHER" id="PTHR18919">
    <property type="entry name" value="ACETYL-COA C-ACYLTRANSFERASE"/>
    <property type="match status" value="1"/>
</dbReference>